<comment type="caution">
    <text evidence="2">The sequence shown here is derived from an EMBL/GenBank/DDBJ whole genome shotgun (WGS) entry which is preliminary data.</text>
</comment>
<proteinExistence type="predicted"/>
<feature type="transmembrane region" description="Helical" evidence="1">
    <location>
        <begin position="253"/>
        <end position="274"/>
    </location>
</feature>
<dbReference type="Proteomes" id="UP001228581">
    <property type="component" value="Unassembled WGS sequence"/>
</dbReference>
<dbReference type="EMBL" id="JASJOT010000013">
    <property type="protein sequence ID" value="MDJ1495132.1"/>
    <property type="molecule type" value="Genomic_DNA"/>
</dbReference>
<evidence type="ECO:0000313" key="3">
    <source>
        <dbReference type="Proteomes" id="UP001228581"/>
    </source>
</evidence>
<keyword evidence="1" id="KW-0472">Membrane</keyword>
<evidence type="ECO:0000256" key="1">
    <source>
        <dbReference type="SAM" id="Phobius"/>
    </source>
</evidence>
<feature type="transmembrane region" description="Helical" evidence="1">
    <location>
        <begin position="348"/>
        <end position="368"/>
    </location>
</feature>
<feature type="transmembrane region" description="Helical" evidence="1">
    <location>
        <begin position="35"/>
        <end position="57"/>
    </location>
</feature>
<evidence type="ECO:0008006" key="4">
    <source>
        <dbReference type="Google" id="ProtNLM"/>
    </source>
</evidence>
<feature type="transmembrane region" description="Helical" evidence="1">
    <location>
        <begin position="128"/>
        <end position="152"/>
    </location>
</feature>
<dbReference type="RefSeq" id="WP_313998903.1">
    <property type="nucleotide sequence ID" value="NZ_JASJOT010000013.1"/>
</dbReference>
<evidence type="ECO:0000313" key="2">
    <source>
        <dbReference type="EMBL" id="MDJ1495132.1"/>
    </source>
</evidence>
<keyword evidence="3" id="KW-1185">Reference proteome</keyword>
<feature type="transmembrane region" description="Helical" evidence="1">
    <location>
        <begin position="6"/>
        <end position="23"/>
    </location>
</feature>
<gene>
    <name evidence="2" type="ORF">QNI19_19490</name>
</gene>
<reference evidence="2 3" key="1">
    <citation type="submission" date="2023-05" db="EMBL/GenBank/DDBJ databases">
        <authorList>
            <person name="Zhang X."/>
        </authorList>
    </citation>
    <scope>NUCLEOTIDE SEQUENCE [LARGE SCALE GENOMIC DNA]</scope>
    <source>
        <strain evidence="2 3">DM2B3-1</strain>
    </source>
</reference>
<sequence length="457" mass="53011">MDIKDLFLTPIYLLFIYAVAFVINNRIRNKVIRPYFIPALNIKIIGAIALGLIYQFYYYGGDTYNYFKDSKVIWEAFLDSPFKAISIIFTDRQYDPSIYEYVRRIYFYVDPNSFHVVRLSGFFGLFTFHTYSLIAIFFAITCFSGMWALYKVFYDLYPHLHKKLAYAIFFIPSVFFWGSGLLKDTITLGALGWMFHAFYFGIIKRQYIVTNIVVMFLAILVVQGIKVYILLCFLPAAFFWIFMEYRARIRSGLLRFITLPIVIAISIPISYRAITKITEENTRYQLDNITATTKTTAEWLRTVGTSQGGSVYSLGEFDGTWTNMISKAPVAINVSLYRPYLWEAKNPVMLLSALEATFFLFLTVRILIQIKLSRLFSILTSQPILLFCLIFAITFSFAVGVSSYNFGTLVRYKIPMMPFFLSALYIIQSQAIKKKKKKIFQNSFQNNTLENPLVLKS</sequence>
<accession>A0ABT7CN76</accession>
<feature type="transmembrane region" description="Helical" evidence="1">
    <location>
        <begin position="375"/>
        <end position="398"/>
    </location>
</feature>
<name>A0ABT7CN76_9BACT</name>
<keyword evidence="1" id="KW-1133">Transmembrane helix</keyword>
<feature type="transmembrane region" description="Helical" evidence="1">
    <location>
        <begin position="208"/>
        <end position="241"/>
    </location>
</feature>
<feature type="transmembrane region" description="Helical" evidence="1">
    <location>
        <begin position="164"/>
        <end position="182"/>
    </location>
</feature>
<keyword evidence="1" id="KW-0812">Transmembrane</keyword>
<organism evidence="2 3">
    <name type="scientific">Xanthocytophaga flava</name>
    <dbReference type="NCBI Taxonomy" id="3048013"/>
    <lineage>
        <taxon>Bacteria</taxon>
        <taxon>Pseudomonadati</taxon>
        <taxon>Bacteroidota</taxon>
        <taxon>Cytophagia</taxon>
        <taxon>Cytophagales</taxon>
        <taxon>Rhodocytophagaceae</taxon>
        <taxon>Xanthocytophaga</taxon>
    </lineage>
</organism>
<protein>
    <recommendedName>
        <fullName evidence="4">Glycosyltransferase RgtA/B/C/D-like domain-containing protein</fullName>
    </recommendedName>
</protein>